<dbReference type="OrthoDB" id="27962at2759"/>
<dbReference type="InterPro" id="IPR058563">
    <property type="entry name" value="Trs120_TRAPPC9_N"/>
</dbReference>
<keyword evidence="2" id="KW-0333">Golgi apparatus</keyword>
<name>A0A8H7R0A5_9FUNG</name>
<feature type="compositionally biased region" description="Polar residues" evidence="3">
    <location>
        <begin position="248"/>
        <end position="270"/>
    </location>
</feature>
<dbReference type="Pfam" id="PF26251">
    <property type="entry name" value="TPR_TRAPPC9-Trs120"/>
    <property type="match status" value="1"/>
</dbReference>
<dbReference type="PANTHER" id="PTHR21512:SF5">
    <property type="entry name" value="TRAFFICKING PROTEIN PARTICLE COMPLEX SUBUNIT 9"/>
    <property type="match status" value="1"/>
</dbReference>
<dbReference type="InterPro" id="IPR058564">
    <property type="entry name" value="TPR_TRAPPC9_Trs120"/>
</dbReference>
<accession>A0A8H7R0A5</accession>
<dbReference type="InterPro" id="IPR058568">
    <property type="entry name" value="Ig_TRAPPC9_Trs120_4th"/>
</dbReference>
<comment type="caution">
    <text evidence="9">The sequence shown here is derived from an EMBL/GenBank/DDBJ whole genome shotgun (WGS) entry which is preliminary data.</text>
</comment>
<dbReference type="InterPro" id="IPR058565">
    <property type="entry name" value="Ig_TRAPPC9_Trs120_1st"/>
</dbReference>
<dbReference type="Proteomes" id="UP000603453">
    <property type="component" value="Unassembled WGS sequence"/>
</dbReference>
<proteinExistence type="predicted"/>
<dbReference type="PANTHER" id="PTHR21512">
    <property type="entry name" value="TRAFFICKING PROTEIN PARTICLE COMPLEX SUBUNIT 9"/>
    <property type="match status" value="1"/>
</dbReference>
<sequence>MDLALDITSSCRVRVLLVPVSPIKKSTFWHHVDLVRKFSCVRLGDVTPDLHKGANAKFSSQVFQEGQMHFQFVTKYNRDHCHLEDFQPHRRIFGVIGIMDCQEWKDKDLSEGYKKFVDMLGQVKTVATRCFAFDPTENQPDDTKGLIMIPNVGNMSFYMSTMICDFASEILDQFAAIAERIEKLNALESPIPAGYVHRHLDLQKKLQPSSSSPLKPSNGPVPTSSISSSFLKRASTTATRPQPPSPKPSLSRSTTFSGMSVSGDSGRTVQRTPGRIKKLLADFYLLAGRLPDAIQHYNESIEMANHSYDYLWLSSAKEGLACTMILMDFLQTDIGHIVARPTLNTEEEAEDPVPKKMPTKKTIVTEITDMYEELLETYAKVGSTTSIPIPKLVYVEACIKISRFLTTVFLNGGWNETVLHKIVQPDFKTENRRFMRTADLLKYKGSGIARFTIAKWVTRLWSINIEDLLMIDQINVMTQMSSILSTIGYHRKSAWFMYETLNRMIPLLIGGRAAMAGSSTQKREKDDGILQVLKRICEVYGIGQSHVHDGGTLRMMAMQQDQQENQEIKRNHAFGWAALQIDILRECIVISEAIQDHASMLYYTTVLLKNLYQHIPKDEQIRLASSIQRIVNISKRTGHVDTSVNYWGFNIVKSIQPIPPIPRKAIYQHPLLIAKALAASKEGRLNSGDPFIYNPFAKKKNDKPQINLIKDEVCEFKVVLSNPFGFDLELSNVVLSTSGIEFSSIPTSGSIPANESLVIRLMGTPLETGALVIRGCIIKITGFAEQEFLNEKQKVEKVVNAPLVESERYKYSGLSALYNTPSETTEQIPTPPQIVQESLNVIEDQPLLKISSTSLLHGAVMLFEGEVQHISIQVENIGNIPVDFITLSFTDSTTIHPKPINPELPTEDQYEIELYTKGTPVFSWEGSKGNQIGKKIQLPPGARTEIIVNIYGKQGCVGGAIHVDYGYLDRVIKDQAIVVESDLDDELPTTLYTRQLYLPIMITVYENLEPLNWDVLYLRDNMVVSDQMVKDAVDKIKHLDINQAQDQPVEQLFVITQQSEDDQDKNPYCLLTLDVRNTWTVPFDIEFIVDNREAEEEGDEHILKSTVTIQPGLTRRIVLPLKKLFLSTEQRLQPIPSFEPNKQFVVSQAPKMAPEQERARLQMFWYREQLLTRIKASWQCKSSNRQGTINLRPSLRLTGLQLGVLKKQDIEFIVDMASENTVGHRLFQCNVNDFVTMNVTIVNRQTRPVKLVLRVQPVQSYNDGAKEYDLTEKLLMQGVSQLVLPEIPSNGEISYAFPLCFLSRGKFEFLYHVEDVHTREMYYDHDWAFVNVLDT</sequence>
<evidence type="ECO:0000259" key="6">
    <source>
        <dbReference type="Pfam" id="PF26254"/>
    </source>
</evidence>
<feature type="region of interest" description="Disordered" evidence="3">
    <location>
        <begin position="206"/>
        <end position="270"/>
    </location>
</feature>
<evidence type="ECO:0000259" key="7">
    <source>
        <dbReference type="Pfam" id="PF26282"/>
    </source>
</evidence>
<dbReference type="Pfam" id="PF26282">
    <property type="entry name" value="Ig_TRAPPC9-Trs120_3rd"/>
    <property type="match status" value="1"/>
</dbReference>
<evidence type="ECO:0000259" key="4">
    <source>
        <dbReference type="Pfam" id="PF08626"/>
    </source>
</evidence>
<feature type="domain" description="Trs120/TRAPPC9 first Ig-like" evidence="6">
    <location>
        <begin position="652"/>
        <end position="842"/>
    </location>
</feature>
<dbReference type="InterPro" id="IPR013935">
    <property type="entry name" value="Trs120_TRAPPC9"/>
</dbReference>
<dbReference type="GO" id="GO:0005802">
    <property type="term" value="C:trans-Golgi network"/>
    <property type="evidence" value="ECO:0007669"/>
    <property type="project" value="TreeGrafter"/>
</dbReference>
<evidence type="ECO:0000256" key="3">
    <source>
        <dbReference type="SAM" id="MobiDB-lite"/>
    </source>
</evidence>
<evidence type="ECO:0000259" key="8">
    <source>
        <dbReference type="Pfam" id="PF26283"/>
    </source>
</evidence>
<evidence type="ECO:0000313" key="9">
    <source>
        <dbReference type="EMBL" id="KAG2202109.1"/>
    </source>
</evidence>
<feature type="domain" description="Trs120/TRAPPC9 fourth Ig-like" evidence="8">
    <location>
        <begin position="1211"/>
        <end position="1332"/>
    </location>
</feature>
<dbReference type="Pfam" id="PF26283">
    <property type="entry name" value="Ig_TRAPPC9-Trs120_4th"/>
    <property type="match status" value="1"/>
</dbReference>
<organism evidence="9 10">
    <name type="scientific">Mucor saturninus</name>
    <dbReference type="NCBI Taxonomy" id="64648"/>
    <lineage>
        <taxon>Eukaryota</taxon>
        <taxon>Fungi</taxon>
        <taxon>Fungi incertae sedis</taxon>
        <taxon>Mucoromycota</taxon>
        <taxon>Mucoromycotina</taxon>
        <taxon>Mucoromycetes</taxon>
        <taxon>Mucorales</taxon>
        <taxon>Mucorineae</taxon>
        <taxon>Mucoraceae</taxon>
        <taxon>Mucor</taxon>
    </lineage>
</organism>
<evidence type="ECO:0000256" key="1">
    <source>
        <dbReference type="ARBA" id="ARBA00004555"/>
    </source>
</evidence>
<feature type="compositionally biased region" description="Low complexity" evidence="3">
    <location>
        <begin position="206"/>
        <end position="217"/>
    </location>
</feature>
<dbReference type="Pfam" id="PF26280">
    <property type="entry name" value="Ig_TRAPPC9-Trs120_2nd"/>
    <property type="match status" value="1"/>
</dbReference>
<evidence type="ECO:0000259" key="5">
    <source>
        <dbReference type="Pfam" id="PF26251"/>
    </source>
</evidence>
<dbReference type="Pfam" id="PF08626">
    <property type="entry name" value="TRAPPC9-Trs120"/>
    <property type="match status" value="1"/>
</dbReference>
<protein>
    <submittedName>
        <fullName evidence="9">Uncharacterized protein</fullName>
    </submittedName>
</protein>
<feature type="domain" description="Trs120/TRAPPC9 TPR region" evidence="5">
    <location>
        <begin position="366"/>
        <end position="637"/>
    </location>
</feature>
<evidence type="ECO:0000313" key="10">
    <source>
        <dbReference type="Proteomes" id="UP000603453"/>
    </source>
</evidence>
<keyword evidence="10" id="KW-1185">Reference proteome</keyword>
<dbReference type="Pfam" id="PF26254">
    <property type="entry name" value="Ig_TRAPPC9-Trs120_1st"/>
    <property type="match status" value="1"/>
</dbReference>
<comment type="subcellular location">
    <subcellularLocation>
        <location evidence="1">Golgi apparatus</location>
    </subcellularLocation>
</comment>
<feature type="compositionally biased region" description="Polar residues" evidence="3">
    <location>
        <begin position="220"/>
        <end position="240"/>
    </location>
</feature>
<reference evidence="9" key="1">
    <citation type="submission" date="2020-12" db="EMBL/GenBank/DDBJ databases">
        <title>Metabolic potential, ecology and presence of endohyphal bacteria is reflected in genomic diversity of Mucoromycotina.</title>
        <authorList>
            <person name="Muszewska A."/>
            <person name="Okrasinska A."/>
            <person name="Steczkiewicz K."/>
            <person name="Drgas O."/>
            <person name="Orlowska M."/>
            <person name="Perlinska-Lenart U."/>
            <person name="Aleksandrzak-Piekarczyk T."/>
            <person name="Szatraj K."/>
            <person name="Zielenkiewicz U."/>
            <person name="Pilsyk S."/>
            <person name="Malc E."/>
            <person name="Mieczkowski P."/>
            <person name="Kruszewska J.S."/>
            <person name="Biernat P."/>
            <person name="Pawlowska J."/>
        </authorList>
    </citation>
    <scope>NUCLEOTIDE SEQUENCE</scope>
    <source>
        <strain evidence="9">WA0000017839</strain>
    </source>
</reference>
<dbReference type="EMBL" id="JAEPRD010000064">
    <property type="protein sequence ID" value="KAG2202109.1"/>
    <property type="molecule type" value="Genomic_DNA"/>
</dbReference>
<feature type="domain" description="Trs120/TRAPPC9 third Ig-like" evidence="7">
    <location>
        <begin position="1012"/>
        <end position="1205"/>
    </location>
</feature>
<feature type="domain" description="Trs120/TRAPPC9 N-terminal" evidence="4">
    <location>
        <begin position="5"/>
        <end position="336"/>
    </location>
</feature>
<gene>
    <name evidence="9" type="ORF">INT47_008081</name>
</gene>
<dbReference type="InterPro" id="IPR058567">
    <property type="entry name" value="Ig_TRAPPC9_Trs120_3rd"/>
</dbReference>
<evidence type="ECO:0000256" key="2">
    <source>
        <dbReference type="ARBA" id="ARBA00023034"/>
    </source>
</evidence>